<gene>
    <name evidence="2" type="ORF">CBR_g28712</name>
</gene>
<dbReference type="Gramene" id="GBG78999">
    <property type="protein sequence ID" value="GBG78999"/>
    <property type="gene ID" value="CBR_g28712"/>
</dbReference>
<feature type="region of interest" description="Disordered" evidence="1">
    <location>
        <begin position="1"/>
        <end position="77"/>
    </location>
</feature>
<proteinExistence type="predicted"/>
<accession>A0A388L9L2</accession>
<dbReference type="Proteomes" id="UP000265515">
    <property type="component" value="Unassembled WGS sequence"/>
</dbReference>
<keyword evidence="3" id="KW-1185">Reference proteome</keyword>
<protein>
    <submittedName>
        <fullName evidence="2">Uncharacterized protein</fullName>
    </submittedName>
</protein>
<comment type="caution">
    <text evidence="2">The sequence shown here is derived from an EMBL/GenBank/DDBJ whole genome shotgun (WGS) entry which is preliminary data.</text>
</comment>
<feature type="compositionally biased region" description="Basic and acidic residues" evidence="1">
    <location>
        <begin position="12"/>
        <end position="77"/>
    </location>
</feature>
<sequence>MKLSKSVTAMHEYVEQQNLKKEEKERRKREKKEAAEWEEAEKVRQEEKEARATEKARKCAEEQKKAADAERERRAQMKKDVDISMAPFTPFTRGALERLRYRNKMIDALKALDVVELQKCCKAEGIPYNGKIEAVLDIADVKVLIRFGTTTQGADNVICIEESEDRGGKSDRDARPDEVVA</sequence>
<name>A0A388L9L2_CHABU</name>
<evidence type="ECO:0000256" key="1">
    <source>
        <dbReference type="SAM" id="MobiDB-lite"/>
    </source>
</evidence>
<reference evidence="2 3" key="1">
    <citation type="journal article" date="2018" name="Cell">
        <title>The Chara Genome: Secondary Complexity and Implications for Plant Terrestrialization.</title>
        <authorList>
            <person name="Nishiyama T."/>
            <person name="Sakayama H."/>
            <person name="Vries J.D."/>
            <person name="Buschmann H."/>
            <person name="Saint-Marcoux D."/>
            <person name="Ullrich K.K."/>
            <person name="Haas F.B."/>
            <person name="Vanderstraeten L."/>
            <person name="Becker D."/>
            <person name="Lang D."/>
            <person name="Vosolsobe S."/>
            <person name="Rombauts S."/>
            <person name="Wilhelmsson P.K.I."/>
            <person name="Janitza P."/>
            <person name="Kern R."/>
            <person name="Heyl A."/>
            <person name="Rumpler F."/>
            <person name="Villalobos L.I.A.C."/>
            <person name="Clay J.M."/>
            <person name="Skokan R."/>
            <person name="Toyoda A."/>
            <person name="Suzuki Y."/>
            <person name="Kagoshima H."/>
            <person name="Schijlen E."/>
            <person name="Tajeshwar N."/>
            <person name="Catarino B."/>
            <person name="Hetherington A.J."/>
            <person name="Saltykova A."/>
            <person name="Bonnot C."/>
            <person name="Breuninger H."/>
            <person name="Symeonidi A."/>
            <person name="Radhakrishnan G.V."/>
            <person name="Van Nieuwerburgh F."/>
            <person name="Deforce D."/>
            <person name="Chang C."/>
            <person name="Karol K.G."/>
            <person name="Hedrich R."/>
            <person name="Ulvskov P."/>
            <person name="Glockner G."/>
            <person name="Delwiche C.F."/>
            <person name="Petrasek J."/>
            <person name="Van de Peer Y."/>
            <person name="Friml J."/>
            <person name="Beilby M."/>
            <person name="Dolan L."/>
            <person name="Kohara Y."/>
            <person name="Sugano S."/>
            <person name="Fujiyama A."/>
            <person name="Delaux P.-M."/>
            <person name="Quint M."/>
            <person name="TheiBen G."/>
            <person name="Hagemann M."/>
            <person name="Harholt J."/>
            <person name="Dunand C."/>
            <person name="Zachgo S."/>
            <person name="Langdale J."/>
            <person name="Maumus F."/>
            <person name="Straeten D.V.D."/>
            <person name="Gould S.B."/>
            <person name="Rensing S.A."/>
        </authorList>
    </citation>
    <scope>NUCLEOTIDE SEQUENCE [LARGE SCALE GENOMIC DNA]</scope>
    <source>
        <strain evidence="2 3">S276</strain>
    </source>
</reference>
<dbReference type="AlphaFoldDB" id="A0A388L9L2"/>
<evidence type="ECO:0000313" key="3">
    <source>
        <dbReference type="Proteomes" id="UP000265515"/>
    </source>
</evidence>
<dbReference type="EMBL" id="BFEA01000309">
    <property type="protein sequence ID" value="GBG78999.1"/>
    <property type="molecule type" value="Genomic_DNA"/>
</dbReference>
<evidence type="ECO:0000313" key="2">
    <source>
        <dbReference type="EMBL" id="GBG78999.1"/>
    </source>
</evidence>
<organism evidence="2 3">
    <name type="scientific">Chara braunii</name>
    <name type="common">Braun's stonewort</name>
    <dbReference type="NCBI Taxonomy" id="69332"/>
    <lineage>
        <taxon>Eukaryota</taxon>
        <taxon>Viridiplantae</taxon>
        <taxon>Streptophyta</taxon>
        <taxon>Charophyceae</taxon>
        <taxon>Charales</taxon>
        <taxon>Characeae</taxon>
        <taxon>Chara</taxon>
    </lineage>
</organism>